<keyword evidence="6" id="KW-1185">Reference proteome</keyword>
<dbReference type="InterPro" id="IPR041457">
    <property type="entry name" value="CxC2_KDZ-assoc"/>
</dbReference>
<dbReference type="Gene3D" id="3.30.60.90">
    <property type="match status" value="1"/>
</dbReference>
<dbReference type="InterPro" id="IPR043145">
    <property type="entry name" value="Znf_ZZ_sf"/>
</dbReference>
<keyword evidence="2" id="KW-0863">Zinc-finger</keyword>
<dbReference type="GO" id="GO:0008270">
    <property type="term" value="F:zinc ion binding"/>
    <property type="evidence" value="ECO:0007669"/>
    <property type="project" value="UniProtKB-KW"/>
</dbReference>
<evidence type="ECO:0000259" key="4">
    <source>
        <dbReference type="Pfam" id="PF18803"/>
    </source>
</evidence>
<dbReference type="AlphaFoldDB" id="A0A8H6HHD4"/>
<dbReference type="OrthoDB" id="2682806at2759"/>
<name>A0A8H6HHD4_9AGAR</name>
<keyword evidence="1" id="KW-0479">Metal-binding</keyword>
<dbReference type="EMBL" id="JACGCI010000086">
    <property type="protein sequence ID" value="KAF6747028.1"/>
    <property type="molecule type" value="Genomic_DNA"/>
</dbReference>
<protein>
    <recommendedName>
        <fullName evidence="4">CxC2-like cysteine cluster KDZ transposase-associated domain-containing protein</fullName>
    </recommendedName>
</protein>
<feature type="domain" description="CxC2-like cysteine cluster KDZ transposase-associated" evidence="4">
    <location>
        <begin position="73"/>
        <end position="181"/>
    </location>
</feature>
<evidence type="ECO:0000313" key="5">
    <source>
        <dbReference type="EMBL" id="KAF6747028.1"/>
    </source>
</evidence>
<dbReference type="Pfam" id="PF18803">
    <property type="entry name" value="CxC2"/>
    <property type="match status" value="1"/>
</dbReference>
<evidence type="ECO:0000256" key="3">
    <source>
        <dbReference type="ARBA" id="ARBA00022833"/>
    </source>
</evidence>
<gene>
    <name evidence="5" type="ORF">DFP72DRAFT_992674</name>
</gene>
<proteinExistence type="predicted"/>
<sequence>MYLQRLIILEGRGESPPSVCKQCDIIGRKAVYRCLSCDNVGLLCGECTATAHSHQPLHRIQKWNGHFFLKVQLKSLGMRIQLGHVPGEVCPKPESAWGDDFVVIDTDGVHNVGLDFCTCGSSTKSHVEQLLDRRLYPATTINPKSAATFRVLEVFELLQYESKVSPYELYNTISRLTDNTGLTSVKPYFYSQFYRTDIRASFD</sequence>
<keyword evidence="3" id="KW-0862">Zinc</keyword>
<evidence type="ECO:0000256" key="2">
    <source>
        <dbReference type="ARBA" id="ARBA00022771"/>
    </source>
</evidence>
<evidence type="ECO:0000256" key="1">
    <source>
        <dbReference type="ARBA" id="ARBA00022723"/>
    </source>
</evidence>
<accession>A0A8H6HHD4</accession>
<evidence type="ECO:0000313" key="6">
    <source>
        <dbReference type="Proteomes" id="UP000521943"/>
    </source>
</evidence>
<reference evidence="5 6" key="1">
    <citation type="submission" date="2020-07" db="EMBL/GenBank/DDBJ databases">
        <title>Comparative genomics of pyrophilous fungi reveals a link between fire events and developmental genes.</title>
        <authorList>
            <consortium name="DOE Joint Genome Institute"/>
            <person name="Steindorff A.S."/>
            <person name="Carver A."/>
            <person name="Calhoun S."/>
            <person name="Stillman K."/>
            <person name="Liu H."/>
            <person name="Lipzen A."/>
            <person name="Pangilinan J."/>
            <person name="Labutti K."/>
            <person name="Bruns T.D."/>
            <person name="Grigoriev I.V."/>
        </authorList>
    </citation>
    <scope>NUCLEOTIDE SEQUENCE [LARGE SCALE GENOMIC DNA]</scope>
    <source>
        <strain evidence="5 6">CBS 144469</strain>
    </source>
</reference>
<dbReference type="Proteomes" id="UP000521943">
    <property type="component" value="Unassembled WGS sequence"/>
</dbReference>
<comment type="caution">
    <text evidence="5">The sequence shown here is derived from an EMBL/GenBank/DDBJ whole genome shotgun (WGS) entry which is preliminary data.</text>
</comment>
<organism evidence="5 6">
    <name type="scientific">Ephemerocybe angulata</name>
    <dbReference type="NCBI Taxonomy" id="980116"/>
    <lineage>
        <taxon>Eukaryota</taxon>
        <taxon>Fungi</taxon>
        <taxon>Dikarya</taxon>
        <taxon>Basidiomycota</taxon>
        <taxon>Agaricomycotina</taxon>
        <taxon>Agaricomycetes</taxon>
        <taxon>Agaricomycetidae</taxon>
        <taxon>Agaricales</taxon>
        <taxon>Agaricineae</taxon>
        <taxon>Psathyrellaceae</taxon>
        <taxon>Ephemerocybe</taxon>
    </lineage>
</organism>